<protein>
    <submittedName>
        <fullName evidence="2">Uracil-DNA glycosylase</fullName>
    </submittedName>
</protein>
<name>A0A347WNP4_9LACT</name>
<dbReference type="PANTHER" id="PTHR42160:SF1">
    <property type="entry name" value="URACIL-DNA GLYCOSYLASE SUPERFAMILY PROTEIN"/>
    <property type="match status" value="1"/>
</dbReference>
<dbReference type="InterPro" id="IPR036895">
    <property type="entry name" value="Uracil-DNA_glycosylase-like_sf"/>
</dbReference>
<dbReference type="PANTHER" id="PTHR42160">
    <property type="entry name" value="URACIL-DNA GLYCOSYLASE SUPERFAMILY PROTEIN"/>
    <property type="match status" value="1"/>
</dbReference>
<evidence type="ECO:0000313" key="3">
    <source>
        <dbReference type="Proteomes" id="UP000263232"/>
    </source>
</evidence>
<evidence type="ECO:0000313" key="2">
    <source>
        <dbReference type="EMBL" id="AXY26701.1"/>
    </source>
</evidence>
<dbReference type="AlphaFoldDB" id="A0A347WNP4"/>
<evidence type="ECO:0000259" key="1">
    <source>
        <dbReference type="SMART" id="SM00986"/>
    </source>
</evidence>
<dbReference type="CDD" id="cd10033">
    <property type="entry name" value="UDG_like"/>
    <property type="match status" value="1"/>
</dbReference>
<dbReference type="Pfam" id="PF03167">
    <property type="entry name" value="UDG"/>
    <property type="match status" value="1"/>
</dbReference>
<keyword evidence="3" id="KW-1185">Reference proteome</keyword>
<reference evidence="2 3" key="1">
    <citation type="submission" date="2017-09" db="EMBL/GenBank/DDBJ databases">
        <title>Complete genome sequence of Oxytococcus suis strain ZY16052.</title>
        <authorList>
            <person name="Li F."/>
        </authorList>
    </citation>
    <scope>NUCLEOTIDE SEQUENCE [LARGE SCALE GENOMIC DNA]</scope>
    <source>
        <strain evidence="2 3">ZY16052</strain>
    </source>
</reference>
<dbReference type="SMART" id="SM00987">
    <property type="entry name" value="UreE_C"/>
    <property type="match status" value="1"/>
</dbReference>
<feature type="domain" description="Uracil-DNA glycosylase-like" evidence="1">
    <location>
        <begin position="17"/>
        <end position="174"/>
    </location>
</feature>
<dbReference type="Gene3D" id="3.40.470.10">
    <property type="entry name" value="Uracil-DNA glycosylase-like domain"/>
    <property type="match status" value="1"/>
</dbReference>
<dbReference type="Proteomes" id="UP000263232">
    <property type="component" value="Chromosome"/>
</dbReference>
<dbReference type="SMART" id="SM00986">
    <property type="entry name" value="UDG"/>
    <property type="match status" value="1"/>
</dbReference>
<dbReference type="EMBL" id="CP023434">
    <property type="protein sequence ID" value="AXY26701.1"/>
    <property type="molecule type" value="Genomic_DNA"/>
</dbReference>
<dbReference type="OrthoDB" id="9789139at2"/>
<accession>A0A347WNP4</accession>
<dbReference type="SUPFAM" id="SSF52141">
    <property type="entry name" value="Uracil-DNA glycosylase-like"/>
    <property type="match status" value="1"/>
</dbReference>
<organism evidence="2 3">
    <name type="scientific">Suicoccus acidiformans</name>
    <dbReference type="NCBI Taxonomy" id="2036206"/>
    <lineage>
        <taxon>Bacteria</taxon>
        <taxon>Bacillati</taxon>
        <taxon>Bacillota</taxon>
        <taxon>Bacilli</taxon>
        <taxon>Lactobacillales</taxon>
        <taxon>Aerococcaceae</taxon>
        <taxon>Suicoccus</taxon>
    </lineage>
</organism>
<dbReference type="InterPro" id="IPR005122">
    <property type="entry name" value="Uracil-DNA_glycosylase-like"/>
</dbReference>
<proteinExistence type="predicted"/>
<gene>
    <name evidence="2" type="ORF">CL176_03260</name>
</gene>
<dbReference type="InterPro" id="IPR047124">
    <property type="entry name" value="HI_0220.2"/>
</dbReference>
<dbReference type="KEGG" id="abae:CL176_03260"/>
<sequence>MADPMNAEFTQMGWEPIFQIPPEARILVASQAPGIRAQEANQSFKDSSGDLLRIWMGVDEETFYESGLIAILPMDYYFPGKAKSGDKPPRKEVAPKWNQRILDTMPNLELTLLIGAYAQQFYLGKQRERNLTETVRNYSAYLPNYFPLVHPSPLNIGWRKKNPWFEQEVVPHLQNLVENILVE</sequence>